<dbReference type="InterPro" id="IPR001584">
    <property type="entry name" value="Integrase_cat-core"/>
</dbReference>
<dbReference type="InterPro" id="IPR036397">
    <property type="entry name" value="RNaseH_sf"/>
</dbReference>
<dbReference type="GO" id="GO:0003676">
    <property type="term" value="F:nucleic acid binding"/>
    <property type="evidence" value="ECO:0007669"/>
    <property type="project" value="InterPro"/>
</dbReference>
<dbReference type="EMBL" id="QJKJ01012754">
    <property type="protein sequence ID" value="RDX67960.1"/>
    <property type="molecule type" value="Genomic_DNA"/>
</dbReference>
<comment type="caution">
    <text evidence="2">The sequence shown here is derived from an EMBL/GenBank/DDBJ whole genome shotgun (WGS) entry which is preliminary data.</text>
</comment>
<proteinExistence type="predicted"/>
<accession>A0A371EPJ0</accession>
<dbReference type="OrthoDB" id="1703891at2759"/>
<evidence type="ECO:0000313" key="3">
    <source>
        <dbReference type="Proteomes" id="UP000257109"/>
    </source>
</evidence>
<sequence length="260" mass="30579">MPQQPILFCEVFDVWGIDFIGLFPISNGYSYILLVVDYMSRWVEAMATKTNDAKVWCAEISDQQPGSHICNRAMSSLLEKYGVVHQVSITYHPQTNGQTKVFNREIKKILQKLTNLGQKDWSCHLEDTLWAHRTTYQTPLGMSPYQIVFGKVCHLPIELEHRAYWAVKKCNMAYDQAREERKLQLQELEELHLEVYENSRIYKQRVKQFHDHRILRKEFQVGKKVLLFNSRLKLIAGKLLSRWDDPFIITKIFPYGAIEL</sequence>
<dbReference type="SUPFAM" id="SSF53098">
    <property type="entry name" value="Ribonuclease H-like"/>
    <property type="match status" value="1"/>
</dbReference>
<dbReference type="PANTHER" id="PTHR47266">
    <property type="entry name" value="ENDONUCLEASE-RELATED"/>
    <property type="match status" value="1"/>
</dbReference>
<feature type="non-terminal residue" evidence="2">
    <location>
        <position position="1"/>
    </location>
</feature>
<organism evidence="2 3">
    <name type="scientific">Mucuna pruriens</name>
    <name type="common">Velvet bean</name>
    <name type="synonym">Dolichos pruriens</name>
    <dbReference type="NCBI Taxonomy" id="157652"/>
    <lineage>
        <taxon>Eukaryota</taxon>
        <taxon>Viridiplantae</taxon>
        <taxon>Streptophyta</taxon>
        <taxon>Embryophyta</taxon>
        <taxon>Tracheophyta</taxon>
        <taxon>Spermatophyta</taxon>
        <taxon>Magnoliopsida</taxon>
        <taxon>eudicotyledons</taxon>
        <taxon>Gunneridae</taxon>
        <taxon>Pentapetalae</taxon>
        <taxon>rosids</taxon>
        <taxon>fabids</taxon>
        <taxon>Fabales</taxon>
        <taxon>Fabaceae</taxon>
        <taxon>Papilionoideae</taxon>
        <taxon>50 kb inversion clade</taxon>
        <taxon>NPAAA clade</taxon>
        <taxon>indigoferoid/millettioid clade</taxon>
        <taxon>Phaseoleae</taxon>
        <taxon>Mucuna</taxon>
    </lineage>
</organism>
<evidence type="ECO:0000259" key="1">
    <source>
        <dbReference type="PROSITE" id="PS50994"/>
    </source>
</evidence>
<reference evidence="2" key="1">
    <citation type="submission" date="2018-05" db="EMBL/GenBank/DDBJ databases">
        <title>Draft genome of Mucuna pruriens seed.</title>
        <authorList>
            <person name="Nnadi N.E."/>
            <person name="Vos R."/>
            <person name="Hasami M.H."/>
            <person name="Devisetty U.K."/>
            <person name="Aguiy J.C."/>
        </authorList>
    </citation>
    <scope>NUCLEOTIDE SEQUENCE [LARGE SCALE GENOMIC DNA]</scope>
    <source>
        <strain evidence="2">JCA_2017</strain>
    </source>
</reference>
<dbReference type="Gene3D" id="3.30.420.10">
    <property type="entry name" value="Ribonuclease H-like superfamily/Ribonuclease H"/>
    <property type="match status" value="1"/>
</dbReference>
<dbReference type="AlphaFoldDB" id="A0A371EPJ0"/>
<keyword evidence="3" id="KW-1185">Reference proteome</keyword>
<dbReference type="InterPro" id="IPR012337">
    <property type="entry name" value="RNaseH-like_sf"/>
</dbReference>
<name>A0A371EPJ0_MUCPR</name>
<gene>
    <name evidence="2" type="primary">pol</name>
    <name evidence="2" type="ORF">CR513_53100</name>
</gene>
<dbReference type="Proteomes" id="UP000257109">
    <property type="component" value="Unassembled WGS sequence"/>
</dbReference>
<feature type="domain" description="Integrase catalytic" evidence="1">
    <location>
        <begin position="1"/>
        <end position="152"/>
    </location>
</feature>
<evidence type="ECO:0000313" key="2">
    <source>
        <dbReference type="EMBL" id="RDX67960.1"/>
    </source>
</evidence>
<dbReference type="PROSITE" id="PS50994">
    <property type="entry name" value="INTEGRASE"/>
    <property type="match status" value="1"/>
</dbReference>
<dbReference type="GO" id="GO:0015074">
    <property type="term" value="P:DNA integration"/>
    <property type="evidence" value="ECO:0007669"/>
    <property type="project" value="InterPro"/>
</dbReference>
<protein>
    <submittedName>
        <fullName evidence="2">Pol</fullName>
    </submittedName>
</protein>
<dbReference type="InterPro" id="IPR052160">
    <property type="entry name" value="Gypsy_RT_Integrase-like"/>
</dbReference>